<feature type="transmembrane region" description="Helical" evidence="1">
    <location>
        <begin position="12"/>
        <end position="32"/>
    </location>
</feature>
<proteinExistence type="predicted"/>
<dbReference type="AlphaFoldDB" id="A0A645CLU3"/>
<reference evidence="2" key="1">
    <citation type="submission" date="2019-08" db="EMBL/GenBank/DDBJ databases">
        <authorList>
            <person name="Kucharzyk K."/>
            <person name="Murdoch R.W."/>
            <person name="Higgins S."/>
            <person name="Loffler F."/>
        </authorList>
    </citation>
    <scope>NUCLEOTIDE SEQUENCE</scope>
</reference>
<keyword evidence="1" id="KW-0472">Membrane</keyword>
<accession>A0A645CLU3</accession>
<comment type="caution">
    <text evidence="2">The sequence shown here is derived from an EMBL/GenBank/DDBJ whole genome shotgun (WGS) entry which is preliminary data.</text>
</comment>
<organism evidence="2">
    <name type="scientific">bioreactor metagenome</name>
    <dbReference type="NCBI Taxonomy" id="1076179"/>
    <lineage>
        <taxon>unclassified sequences</taxon>
        <taxon>metagenomes</taxon>
        <taxon>ecological metagenomes</taxon>
    </lineage>
</organism>
<keyword evidence="1" id="KW-0812">Transmembrane</keyword>
<protein>
    <submittedName>
        <fullName evidence="2">Uncharacterized protein</fullName>
    </submittedName>
</protein>
<dbReference type="EMBL" id="VSSQ01028230">
    <property type="protein sequence ID" value="MPM77854.1"/>
    <property type="molecule type" value="Genomic_DNA"/>
</dbReference>
<evidence type="ECO:0000256" key="1">
    <source>
        <dbReference type="SAM" id="Phobius"/>
    </source>
</evidence>
<name>A0A645CLU3_9ZZZZ</name>
<gene>
    <name evidence="2" type="ORF">SDC9_124862</name>
</gene>
<keyword evidence="1" id="KW-1133">Transmembrane helix</keyword>
<sequence>MTGAGIPDAAERMHSSLVSFGDGSGLFILYWIKGGKKMGKK</sequence>
<evidence type="ECO:0000313" key="2">
    <source>
        <dbReference type="EMBL" id="MPM77854.1"/>
    </source>
</evidence>